<dbReference type="Pfam" id="PF13830">
    <property type="entry name" value="DUF4192"/>
    <property type="match status" value="1"/>
</dbReference>
<evidence type="ECO:0000313" key="3">
    <source>
        <dbReference type="Proteomes" id="UP001165092"/>
    </source>
</evidence>
<dbReference type="AlphaFoldDB" id="A0A9W6P6E7"/>
<name>A0A9W6P6E7_9ACTN</name>
<comment type="caution">
    <text evidence="2">The sequence shown here is derived from an EMBL/GenBank/DDBJ whole genome shotgun (WGS) entry which is preliminary data.</text>
</comment>
<dbReference type="Proteomes" id="UP001165092">
    <property type="component" value="Unassembled WGS sequence"/>
</dbReference>
<protein>
    <recommendedName>
        <fullName evidence="4">DUF4192 domain-containing protein</fullName>
    </recommendedName>
</protein>
<dbReference type="InterPro" id="IPR025447">
    <property type="entry name" value="DUF4192"/>
</dbReference>
<evidence type="ECO:0008006" key="4">
    <source>
        <dbReference type="Google" id="ProtNLM"/>
    </source>
</evidence>
<accession>A0A9W6P6E7</accession>
<sequence>MAVHETPPSPSPLRLRTPVDLLAAVPYLIGFQPEHGLVVLGITEPNESVAFIAGDALPPDPAAGSTDPADRLAALFVQENCRYALIVGYGSPEHVTPCAAALRGRLAALDVLVLDALRLHQGRYWSYTCTSAACCPPEGRPYAPEDSPVPSAALAAGFRAGRPRAESARLLEPVTGESRRSMSEAIRSAEARGARYRSISDTAFPTEGSRAVRRAIAALLAGQGPPRSHDETGWLGVALTDLRVRDEAWAAIDAPCAARHVRLWSHVLRRVDAGYAAAPASLVAFAAWQDGDPILAHLALDVALAAHPGYPMATLVRQALWANVSPARWRPLRSRGPVGSADGRGVSGAPERTL</sequence>
<gene>
    <name evidence="2" type="ORF">Nans01_22700</name>
</gene>
<feature type="region of interest" description="Disordered" evidence="1">
    <location>
        <begin position="333"/>
        <end position="354"/>
    </location>
</feature>
<organism evidence="2 3">
    <name type="scientific">Nocardiopsis ansamitocini</name>
    <dbReference type="NCBI Taxonomy" id="1670832"/>
    <lineage>
        <taxon>Bacteria</taxon>
        <taxon>Bacillati</taxon>
        <taxon>Actinomycetota</taxon>
        <taxon>Actinomycetes</taxon>
        <taxon>Streptosporangiales</taxon>
        <taxon>Nocardiopsidaceae</taxon>
        <taxon>Nocardiopsis</taxon>
    </lineage>
</organism>
<keyword evidence="3" id="KW-1185">Reference proteome</keyword>
<evidence type="ECO:0000313" key="2">
    <source>
        <dbReference type="EMBL" id="GLU47919.1"/>
    </source>
</evidence>
<dbReference type="RefSeq" id="WP_285759224.1">
    <property type="nucleotide sequence ID" value="NZ_BSQG01000003.1"/>
</dbReference>
<dbReference type="EMBL" id="BSQG01000003">
    <property type="protein sequence ID" value="GLU47919.1"/>
    <property type="molecule type" value="Genomic_DNA"/>
</dbReference>
<evidence type="ECO:0000256" key="1">
    <source>
        <dbReference type="SAM" id="MobiDB-lite"/>
    </source>
</evidence>
<proteinExistence type="predicted"/>
<reference evidence="2" key="1">
    <citation type="submission" date="2023-02" db="EMBL/GenBank/DDBJ databases">
        <title>Nocardiopsis ansamitocini NBRC 112285.</title>
        <authorList>
            <person name="Ichikawa N."/>
            <person name="Sato H."/>
            <person name="Tonouchi N."/>
        </authorList>
    </citation>
    <scope>NUCLEOTIDE SEQUENCE</scope>
    <source>
        <strain evidence="2">NBRC 112285</strain>
    </source>
</reference>